<evidence type="ECO:0000313" key="2">
    <source>
        <dbReference type="EMBL" id="AGC71435.1"/>
    </source>
</evidence>
<sequence length="302" mass="34425">MSKVRTFPWLLSVAFAVVPLAGCPQNEPPPDTGPKPDTVCPKEISGSCKVLKDEWDEKKLVAEYHILVPPDTKHDDAEKYLQALYRHMMTRRDYPPTQLGGFVYTDEAQFKTPPLSPVGSVTQKPGEKSPTFENKIVLELWQQVESAIKLSARADRKLKRKLEYSANPQAHSVTIIQPFNEGVTEEWAKEIDYAQVMSYFSELSQQLFNNIPDLKTFVYRARWKDQEMAQIEISRADYDKINFAEVERRVGQLAGRTFLELTTGKGGSESSVEKAHVRRRAAEYKKAIDQIKVKPIINPQLK</sequence>
<name>L7VZ77_9BACT</name>
<proteinExistence type="predicted"/>
<protein>
    <recommendedName>
        <fullName evidence="3">Lipoprotein</fullName>
    </recommendedName>
</protein>
<organism evidence="2">
    <name type="scientific">uncultured bacterium A1Q1_fos_1070</name>
    <dbReference type="NCBI Taxonomy" id="1256541"/>
    <lineage>
        <taxon>Bacteria</taxon>
        <taxon>environmental samples</taxon>
    </lineage>
</organism>
<dbReference type="AlphaFoldDB" id="L7VZ77"/>
<dbReference type="EMBL" id="JX649872">
    <property type="protein sequence ID" value="AGC71435.1"/>
    <property type="molecule type" value="Genomic_DNA"/>
</dbReference>
<feature type="chain" id="PRO_5003985230" description="Lipoprotein" evidence="1">
    <location>
        <begin position="22"/>
        <end position="302"/>
    </location>
</feature>
<evidence type="ECO:0000256" key="1">
    <source>
        <dbReference type="SAM" id="SignalP"/>
    </source>
</evidence>
<accession>L7VZ77</accession>
<reference evidence="2" key="1">
    <citation type="submission" date="2012-09" db="EMBL/GenBank/DDBJ databases">
        <title>Metagenomic Characterization of a Microbial Community in Wastewater Detects High Levels of Antibiotic Resistance.</title>
        <authorList>
            <person name="Abrams M."/>
            <person name="Caldwell A."/>
            <person name="Vandaei E."/>
            <person name="Lee W."/>
            <person name="Perrott J."/>
            <person name="Khan S.Y."/>
            <person name="Ta J."/>
            <person name="Romero D."/>
            <person name="Nguyen V."/>
            <person name="Pourmand N."/>
            <person name="Ouverney C.C."/>
        </authorList>
    </citation>
    <scope>NUCLEOTIDE SEQUENCE</scope>
</reference>
<keyword evidence="1" id="KW-0732">Signal</keyword>
<feature type="signal peptide" evidence="1">
    <location>
        <begin position="1"/>
        <end position="21"/>
    </location>
</feature>
<evidence type="ECO:0008006" key="3">
    <source>
        <dbReference type="Google" id="ProtNLM"/>
    </source>
</evidence>